<keyword evidence="2 5" id="KW-0694">RNA-binding</keyword>
<proteinExistence type="inferred from homology"/>
<dbReference type="OrthoDB" id="9786489at2"/>
<dbReference type="RefSeq" id="WP_104937142.1">
    <property type="nucleotide sequence ID" value="NZ_CP021255.1"/>
</dbReference>
<dbReference type="InterPro" id="IPR029751">
    <property type="entry name" value="Ribosomal_L25_dom"/>
</dbReference>
<evidence type="ECO:0000259" key="6">
    <source>
        <dbReference type="Pfam" id="PF01386"/>
    </source>
</evidence>
<comment type="similarity">
    <text evidence="5">Belongs to the bacterial ribosomal protein bL25 family. CTC subfamily.</text>
</comment>
<keyword evidence="9" id="KW-1185">Reference proteome</keyword>
<feature type="domain" description="Large ribosomal subunit protein bL25 L25" evidence="6">
    <location>
        <begin position="7"/>
        <end position="96"/>
    </location>
</feature>
<feature type="domain" description="Large ribosomal subunit protein bL25 beta" evidence="7">
    <location>
        <begin position="107"/>
        <end position="185"/>
    </location>
</feature>
<evidence type="ECO:0000256" key="4">
    <source>
        <dbReference type="ARBA" id="ARBA00023274"/>
    </source>
</evidence>
<dbReference type="GO" id="GO:0003735">
    <property type="term" value="F:structural constituent of ribosome"/>
    <property type="evidence" value="ECO:0007669"/>
    <property type="project" value="InterPro"/>
</dbReference>
<dbReference type="InterPro" id="IPR020057">
    <property type="entry name" value="Ribosomal_bL25_b-dom"/>
</dbReference>
<evidence type="ECO:0000259" key="7">
    <source>
        <dbReference type="Pfam" id="PF14693"/>
    </source>
</evidence>
<evidence type="ECO:0000313" key="9">
    <source>
        <dbReference type="Proteomes" id="UP000239867"/>
    </source>
</evidence>
<dbReference type="EMBL" id="CP021255">
    <property type="protein sequence ID" value="AVD71934.1"/>
    <property type="molecule type" value="Genomic_DNA"/>
</dbReference>
<dbReference type="GO" id="GO:0006412">
    <property type="term" value="P:translation"/>
    <property type="evidence" value="ECO:0007669"/>
    <property type="project" value="UniProtKB-UniRule"/>
</dbReference>
<comment type="function">
    <text evidence="5">This is one of the proteins that binds to the 5S RNA in the ribosome where it forms part of the central protuberance.</text>
</comment>
<dbReference type="Gene3D" id="2.40.240.10">
    <property type="entry name" value="Ribosomal Protein L25, Chain P"/>
    <property type="match status" value="1"/>
</dbReference>
<keyword evidence="4 5" id="KW-0687">Ribonucleoprotein</keyword>
<protein>
    <recommendedName>
        <fullName evidence="5">Large ribosomal subunit protein bL25</fullName>
    </recommendedName>
    <alternativeName>
        <fullName evidence="5">General stress protein CTC</fullName>
    </alternativeName>
</protein>
<dbReference type="Proteomes" id="UP000239867">
    <property type="component" value="Chromosome"/>
</dbReference>
<sequence length="185" mass="20097">MIQVDMSADKRTVFGKGAMRQMRMQKHTPGVVYSGGQEPVALQFATSRLFKDLHHIHGRNAVINLAVNGDSKGVRHARVQEIQKDPVTGALLHIDFLEIDLEKAAQFAVPLKFIGTPKGVDLGGELQIHVSEVLLFGKPLDIPDEIEADITALEQGGKGLTPADITVPANVEMRSKTDTVCVQVV</sequence>
<keyword evidence="3 5" id="KW-0689">Ribosomal protein</keyword>
<dbReference type="InterPro" id="IPR020056">
    <property type="entry name" value="Rbsml_bL25/Gln-tRNA_synth_N"/>
</dbReference>
<dbReference type="GO" id="GO:0022625">
    <property type="term" value="C:cytosolic large ribosomal subunit"/>
    <property type="evidence" value="ECO:0007669"/>
    <property type="project" value="TreeGrafter"/>
</dbReference>
<keyword evidence="1 5" id="KW-0699">rRNA-binding</keyword>
<dbReference type="PANTHER" id="PTHR33284">
    <property type="entry name" value="RIBOSOMAL PROTEIN L25/GLN-TRNA SYNTHETASE, ANTI-CODON-BINDING DOMAIN-CONTAINING PROTEIN"/>
    <property type="match status" value="1"/>
</dbReference>
<dbReference type="InterPro" id="IPR037121">
    <property type="entry name" value="Ribosomal_bL25_C"/>
</dbReference>
<accession>A0A2L1GQN0</accession>
<dbReference type="NCBIfam" id="TIGR00731">
    <property type="entry name" value="bL25_bact_ctc"/>
    <property type="match status" value="1"/>
</dbReference>
<dbReference type="PANTHER" id="PTHR33284:SF1">
    <property type="entry name" value="RIBOSOMAL PROTEIN L25_GLN-TRNA SYNTHETASE, ANTI-CODON-BINDING DOMAIN-CONTAINING PROTEIN"/>
    <property type="match status" value="1"/>
</dbReference>
<dbReference type="AlphaFoldDB" id="A0A2L1GQN0"/>
<dbReference type="KEGG" id="deo:CAY53_11000"/>
<dbReference type="InterPro" id="IPR011035">
    <property type="entry name" value="Ribosomal_bL25/Gln-tRNA_synth"/>
</dbReference>
<dbReference type="InterPro" id="IPR001021">
    <property type="entry name" value="Ribosomal_bL25_long"/>
</dbReference>
<evidence type="ECO:0000256" key="1">
    <source>
        <dbReference type="ARBA" id="ARBA00022730"/>
    </source>
</evidence>
<gene>
    <name evidence="5" type="primary">rplY</name>
    <name evidence="5" type="synonym">ctc</name>
    <name evidence="8" type="ORF">CAY53_11000</name>
</gene>
<dbReference type="CDD" id="cd00495">
    <property type="entry name" value="Ribosomal_L25_TL5_CTC"/>
    <property type="match status" value="1"/>
</dbReference>
<name>A0A2L1GQN0_9BACT</name>
<dbReference type="HAMAP" id="MF_01334">
    <property type="entry name" value="Ribosomal_bL25_CTC"/>
    <property type="match status" value="1"/>
</dbReference>
<dbReference type="SUPFAM" id="SSF50715">
    <property type="entry name" value="Ribosomal protein L25-like"/>
    <property type="match status" value="1"/>
</dbReference>
<reference evidence="8 9" key="1">
    <citation type="journal article" date="2018" name="MBio">
        <title>Insights into the evolution of host association through the isolation and characterization of a novel human periodontal pathobiont, Desulfobulbus oralis.</title>
        <authorList>
            <person name="Cross K.L."/>
            <person name="Chirania P."/>
            <person name="Xiong W."/>
            <person name="Beall C.J."/>
            <person name="Elkins J.G."/>
            <person name="Giannone R.J."/>
            <person name="Griffen A.L."/>
            <person name="Guss A.M."/>
            <person name="Hettich R.L."/>
            <person name="Joshi S.S."/>
            <person name="Mokrzan E.M."/>
            <person name="Martin R.K."/>
            <person name="Zhulin I.B."/>
            <person name="Leys E.J."/>
            <person name="Podar M."/>
        </authorList>
    </citation>
    <scope>NUCLEOTIDE SEQUENCE [LARGE SCALE GENOMIC DNA]</scope>
    <source>
        <strain evidence="8 9">ORNL</strain>
    </source>
</reference>
<dbReference type="Gene3D" id="2.170.120.20">
    <property type="entry name" value="Ribosomal protein L25, beta domain"/>
    <property type="match status" value="1"/>
</dbReference>
<evidence type="ECO:0000256" key="2">
    <source>
        <dbReference type="ARBA" id="ARBA00022884"/>
    </source>
</evidence>
<dbReference type="Pfam" id="PF01386">
    <property type="entry name" value="Ribosomal_L25p"/>
    <property type="match status" value="1"/>
</dbReference>
<dbReference type="InterPro" id="IPR020930">
    <property type="entry name" value="Ribosomal_uL5_bac-type"/>
</dbReference>
<dbReference type="Pfam" id="PF14693">
    <property type="entry name" value="Ribosomal_TL5_C"/>
    <property type="match status" value="1"/>
</dbReference>
<evidence type="ECO:0000256" key="3">
    <source>
        <dbReference type="ARBA" id="ARBA00022980"/>
    </source>
</evidence>
<evidence type="ECO:0000256" key="5">
    <source>
        <dbReference type="HAMAP-Rule" id="MF_01334"/>
    </source>
</evidence>
<comment type="subunit">
    <text evidence="5">Part of the 50S ribosomal subunit; part of the 5S rRNA/L5/L18/L25 subcomplex. Contacts the 5S rRNA. Binds to the 5S rRNA independently of L5 and L18.</text>
</comment>
<organism evidence="8 9">
    <name type="scientific">Desulfobulbus oralis</name>
    <dbReference type="NCBI Taxonomy" id="1986146"/>
    <lineage>
        <taxon>Bacteria</taxon>
        <taxon>Pseudomonadati</taxon>
        <taxon>Thermodesulfobacteriota</taxon>
        <taxon>Desulfobulbia</taxon>
        <taxon>Desulfobulbales</taxon>
        <taxon>Desulfobulbaceae</taxon>
        <taxon>Desulfobulbus</taxon>
    </lineage>
</organism>
<evidence type="ECO:0000313" key="8">
    <source>
        <dbReference type="EMBL" id="AVD71934.1"/>
    </source>
</evidence>
<dbReference type="GO" id="GO:0008097">
    <property type="term" value="F:5S rRNA binding"/>
    <property type="evidence" value="ECO:0007669"/>
    <property type="project" value="InterPro"/>
</dbReference>